<dbReference type="InterPro" id="IPR051783">
    <property type="entry name" value="NAD(P)-dependent_oxidoreduct"/>
</dbReference>
<dbReference type="PANTHER" id="PTHR48079:SF6">
    <property type="entry name" value="NAD(P)-BINDING DOMAIN-CONTAINING PROTEIN-RELATED"/>
    <property type="match status" value="1"/>
</dbReference>
<reference evidence="2 3" key="1">
    <citation type="submission" date="2023-07" db="EMBL/GenBank/DDBJ databases">
        <title>Sequencing the genomes of 1000 actinobacteria strains.</title>
        <authorList>
            <person name="Klenk H.-P."/>
        </authorList>
    </citation>
    <scope>NUCLEOTIDE SEQUENCE [LARGE SCALE GENOMIC DNA]</scope>
    <source>
        <strain evidence="2 3">DSM 44710</strain>
    </source>
</reference>
<evidence type="ECO:0000313" key="2">
    <source>
        <dbReference type="EMBL" id="MDP9793343.1"/>
    </source>
</evidence>
<keyword evidence="3" id="KW-1185">Reference proteome</keyword>
<gene>
    <name evidence="2" type="ORF">J2S43_001855</name>
</gene>
<dbReference type="InterPro" id="IPR036291">
    <property type="entry name" value="NAD(P)-bd_dom_sf"/>
</dbReference>
<dbReference type="InterPro" id="IPR001509">
    <property type="entry name" value="Epimerase_deHydtase"/>
</dbReference>
<dbReference type="SUPFAM" id="SSF51735">
    <property type="entry name" value="NAD(P)-binding Rossmann-fold domains"/>
    <property type="match status" value="1"/>
</dbReference>
<comment type="caution">
    <text evidence="2">The sequence shown here is derived from an EMBL/GenBank/DDBJ whole genome shotgun (WGS) entry which is preliminary data.</text>
</comment>
<dbReference type="Gene3D" id="3.40.50.720">
    <property type="entry name" value="NAD(P)-binding Rossmann-like Domain"/>
    <property type="match status" value="1"/>
</dbReference>
<dbReference type="Pfam" id="PF01370">
    <property type="entry name" value="Epimerase"/>
    <property type="match status" value="1"/>
</dbReference>
<protein>
    <submittedName>
        <fullName evidence="2">Nucleoside-diphosphate-sugar epimerase</fullName>
    </submittedName>
</protein>
<dbReference type="RefSeq" id="WP_306828375.1">
    <property type="nucleotide sequence ID" value="NZ_JAUSRA010000001.1"/>
</dbReference>
<feature type="domain" description="NAD-dependent epimerase/dehydratase" evidence="1">
    <location>
        <begin position="3"/>
        <end position="174"/>
    </location>
</feature>
<dbReference type="Proteomes" id="UP001240984">
    <property type="component" value="Unassembled WGS sequence"/>
</dbReference>
<sequence length="332" mass="35681">MRIVVTGASGNIGSALVEWLTARPEIRDVVGIARGVPDRRDVDWRAVDIGAPGAEDALTAAFAGADAVVHLAWHIVAGHDRAAQARTNLTGSANVLTALLRARVPHLVHLSSGAVYSRGDDDTRVTEDWPRRGVPGSSYSQDKVAVEDLLDRAEREHPALRVARIRPLAVIQPAAARDLARLAMGRSAPLAPIVGRLPLLPLPPRAITQVVAAQDVADLIGRVLLAGATGAFNVTDEPAMRAPVLARLMGGRHVPVSRATLRGLLDVTWRLRLHPLDASWADLLLDSPLLDCTRARTELGWHPRHDGRLTLLATRRAVRAATPRSTGYQKVP</sequence>
<dbReference type="EMBL" id="JAUSRA010000001">
    <property type="protein sequence ID" value="MDP9793343.1"/>
    <property type="molecule type" value="Genomic_DNA"/>
</dbReference>
<accession>A0ABT9MPJ0</accession>
<evidence type="ECO:0000259" key="1">
    <source>
        <dbReference type="Pfam" id="PF01370"/>
    </source>
</evidence>
<name>A0ABT9MPJ0_9ACTN</name>
<organism evidence="2 3">
    <name type="scientific">Catenuloplanes nepalensis</name>
    <dbReference type="NCBI Taxonomy" id="587533"/>
    <lineage>
        <taxon>Bacteria</taxon>
        <taxon>Bacillati</taxon>
        <taxon>Actinomycetota</taxon>
        <taxon>Actinomycetes</taxon>
        <taxon>Micromonosporales</taxon>
        <taxon>Micromonosporaceae</taxon>
        <taxon>Catenuloplanes</taxon>
    </lineage>
</organism>
<evidence type="ECO:0000313" key="3">
    <source>
        <dbReference type="Proteomes" id="UP001240984"/>
    </source>
</evidence>
<proteinExistence type="predicted"/>
<dbReference type="PANTHER" id="PTHR48079">
    <property type="entry name" value="PROTEIN YEEZ"/>
    <property type="match status" value="1"/>
</dbReference>